<dbReference type="VEuPathDB" id="FungiDB:EYZ11_008480"/>
<proteinExistence type="predicted"/>
<evidence type="ECO:0000256" key="1">
    <source>
        <dbReference type="SAM" id="MobiDB-lite"/>
    </source>
</evidence>
<gene>
    <name evidence="2" type="ORF">EYZ11_008480</name>
</gene>
<keyword evidence="3" id="KW-1185">Reference proteome</keyword>
<dbReference type="Proteomes" id="UP000308092">
    <property type="component" value="Unassembled WGS sequence"/>
</dbReference>
<dbReference type="AlphaFoldDB" id="A0A4S3JAN7"/>
<accession>A0A4S3JAN7</accession>
<dbReference type="EMBL" id="SOSA01000363">
    <property type="protein sequence ID" value="THC92042.1"/>
    <property type="molecule type" value="Genomic_DNA"/>
</dbReference>
<name>A0A4S3JAN7_9EURO</name>
<reference evidence="2 3" key="1">
    <citation type="submission" date="2019-03" db="EMBL/GenBank/DDBJ databases">
        <title>The genome sequence of a newly discovered highly antifungal drug resistant Aspergillus species, Aspergillus tanneri NIH 1004.</title>
        <authorList>
            <person name="Mounaud S."/>
            <person name="Singh I."/>
            <person name="Joardar V."/>
            <person name="Pakala S."/>
            <person name="Pakala S."/>
            <person name="Venepally P."/>
            <person name="Hoover J."/>
            <person name="Nierman W."/>
            <person name="Chung J."/>
            <person name="Losada L."/>
        </authorList>
    </citation>
    <scope>NUCLEOTIDE SEQUENCE [LARGE SCALE GENOMIC DNA]</scope>
    <source>
        <strain evidence="2 3">NIH1004</strain>
    </source>
</reference>
<comment type="caution">
    <text evidence="2">The sequence shown here is derived from an EMBL/GenBank/DDBJ whole genome shotgun (WGS) entry which is preliminary data.</text>
</comment>
<sequence length="151" mass="16484">MTSLGSPPNKLRVHPSPRPIDTLNGPVYLECYIKLPYLQILGNALEYLILRSLFIPAPGVKNDDGRHQWICGIKISTTGGTVSSAIFTPLVRFAVTPVTGRENGPETFVLAKNIRNPASQTAVRVGELWDHPPRTAEMGPRPYQPLSSASP</sequence>
<feature type="region of interest" description="Disordered" evidence="1">
    <location>
        <begin position="130"/>
        <end position="151"/>
    </location>
</feature>
<evidence type="ECO:0000313" key="3">
    <source>
        <dbReference type="Proteomes" id="UP000308092"/>
    </source>
</evidence>
<organism evidence="2 3">
    <name type="scientific">Aspergillus tanneri</name>
    <dbReference type="NCBI Taxonomy" id="1220188"/>
    <lineage>
        <taxon>Eukaryota</taxon>
        <taxon>Fungi</taxon>
        <taxon>Dikarya</taxon>
        <taxon>Ascomycota</taxon>
        <taxon>Pezizomycotina</taxon>
        <taxon>Eurotiomycetes</taxon>
        <taxon>Eurotiomycetidae</taxon>
        <taxon>Eurotiales</taxon>
        <taxon>Aspergillaceae</taxon>
        <taxon>Aspergillus</taxon>
        <taxon>Aspergillus subgen. Circumdati</taxon>
    </lineage>
</organism>
<evidence type="ECO:0000313" key="2">
    <source>
        <dbReference type="EMBL" id="THC92042.1"/>
    </source>
</evidence>
<protein>
    <submittedName>
        <fullName evidence="2">Uncharacterized protein</fullName>
    </submittedName>
</protein>